<evidence type="ECO:0008006" key="9">
    <source>
        <dbReference type="Google" id="ProtNLM"/>
    </source>
</evidence>
<dbReference type="InterPro" id="IPR004136">
    <property type="entry name" value="NMO"/>
</dbReference>
<dbReference type="PANTHER" id="PTHR42747:SF3">
    <property type="entry name" value="NITRONATE MONOOXYGENASE-RELATED"/>
    <property type="match status" value="1"/>
</dbReference>
<keyword evidence="3" id="KW-0285">Flavoprotein</keyword>
<organism evidence="7 8">
    <name type="scientific">Polysphondylium violaceum</name>
    <dbReference type="NCBI Taxonomy" id="133409"/>
    <lineage>
        <taxon>Eukaryota</taxon>
        <taxon>Amoebozoa</taxon>
        <taxon>Evosea</taxon>
        <taxon>Eumycetozoa</taxon>
        <taxon>Dictyostelia</taxon>
        <taxon>Dictyosteliales</taxon>
        <taxon>Dictyosteliaceae</taxon>
        <taxon>Polysphondylium</taxon>
    </lineage>
</organism>
<dbReference type="Pfam" id="PF03060">
    <property type="entry name" value="NMO"/>
    <property type="match status" value="1"/>
</dbReference>
<dbReference type="Proteomes" id="UP000695562">
    <property type="component" value="Unassembled WGS sequence"/>
</dbReference>
<comment type="caution">
    <text evidence="7">The sequence shown here is derived from an EMBL/GenBank/DDBJ whole genome shotgun (WGS) entry which is preliminary data.</text>
</comment>
<dbReference type="GO" id="GO:0018580">
    <property type="term" value="F:nitronate monooxygenase activity"/>
    <property type="evidence" value="ECO:0007669"/>
    <property type="project" value="InterPro"/>
</dbReference>
<evidence type="ECO:0000256" key="2">
    <source>
        <dbReference type="ARBA" id="ARBA00009881"/>
    </source>
</evidence>
<dbReference type="AlphaFoldDB" id="A0A8J4Q4Y6"/>
<name>A0A8J4Q4Y6_9MYCE</name>
<evidence type="ECO:0000256" key="3">
    <source>
        <dbReference type="ARBA" id="ARBA00022630"/>
    </source>
</evidence>
<protein>
    <recommendedName>
        <fullName evidence="9">Nitronate monooxygenase domain-containing protein</fullName>
    </recommendedName>
</protein>
<keyword evidence="8" id="KW-1185">Reference proteome</keyword>
<keyword evidence="4" id="KW-0288">FMN</keyword>
<evidence type="ECO:0000256" key="1">
    <source>
        <dbReference type="ARBA" id="ARBA00001917"/>
    </source>
</evidence>
<dbReference type="OrthoDB" id="10265891at2759"/>
<dbReference type="InterPro" id="IPR013785">
    <property type="entry name" value="Aldolase_TIM"/>
</dbReference>
<comment type="similarity">
    <text evidence="2">Belongs to the nitronate monooxygenase family. NMO class I subfamily.</text>
</comment>
<evidence type="ECO:0000313" key="7">
    <source>
        <dbReference type="EMBL" id="KAF2078354.1"/>
    </source>
</evidence>
<keyword evidence="5" id="KW-0560">Oxidoreductase</keyword>
<evidence type="ECO:0000256" key="5">
    <source>
        <dbReference type="ARBA" id="ARBA00023002"/>
    </source>
</evidence>
<reference evidence="7" key="1">
    <citation type="submission" date="2020-01" db="EMBL/GenBank/DDBJ databases">
        <title>Development of genomics and gene disruption for Polysphondylium violaceum indicates a role for the polyketide synthase stlB in stalk morphogenesis.</title>
        <authorList>
            <person name="Narita B."/>
            <person name="Kawabe Y."/>
            <person name="Kin K."/>
            <person name="Saito T."/>
            <person name="Gibbs R."/>
            <person name="Kuspa A."/>
            <person name="Muzny D."/>
            <person name="Queller D."/>
            <person name="Richards S."/>
            <person name="Strassman J."/>
            <person name="Sucgang R."/>
            <person name="Worley K."/>
            <person name="Schaap P."/>
        </authorList>
    </citation>
    <scope>NUCLEOTIDE SEQUENCE</scope>
    <source>
        <strain evidence="7">QSvi11</strain>
    </source>
</reference>
<keyword evidence="6" id="KW-0503">Monooxygenase</keyword>
<dbReference type="SUPFAM" id="SSF51412">
    <property type="entry name" value="Inosine monophosphate dehydrogenase (IMPDH)"/>
    <property type="match status" value="1"/>
</dbReference>
<evidence type="ECO:0000313" key="8">
    <source>
        <dbReference type="Proteomes" id="UP000695562"/>
    </source>
</evidence>
<dbReference type="EMBL" id="AJWJ01000006">
    <property type="protein sequence ID" value="KAF2078354.1"/>
    <property type="molecule type" value="Genomic_DNA"/>
</dbReference>
<comment type="cofactor">
    <cofactor evidence="1">
        <name>FMN</name>
        <dbReference type="ChEBI" id="CHEBI:58210"/>
    </cofactor>
</comment>
<gene>
    <name evidence="7" type="ORF">CYY_000338</name>
</gene>
<evidence type="ECO:0000256" key="4">
    <source>
        <dbReference type="ARBA" id="ARBA00022643"/>
    </source>
</evidence>
<accession>A0A8J4Q4Y6</accession>
<proteinExistence type="inferred from homology"/>
<dbReference type="CDD" id="cd04730">
    <property type="entry name" value="NPD_like"/>
    <property type="match status" value="1"/>
</dbReference>
<sequence length="361" mass="39226">MGSKKVLRKLLNVKYPIIQAPMLGVTSPEMVAAATHSGILGSLPIGGVAVDKANLLIEKTKTLTANKPFAVNLFAHSLPNPFPSDGAIEQVENWIGKSLHTGDLAYRHTSMLDRLNKADSYTTYEQQIDLLLHHDVKIVSFTFGIPSDAVIERLRRNNVLLIGTCTSLEEALALEEKGIRVIVAQSAEAGGHRGSFIKDVYPEIGALALLPCLSDNLKRETSIVASGGIFDARTTNACFLLGASGVQLGSLFIGSHESLAIPSYKESLAHAKQSDIVTTDAYSGRYARGINNQFIKDFAHSEMKALPYPVQNSLTTPLRSLSQKENNNNFTNMWAGQSCRNSPINQPTSVIIKNLIDKLGW</sequence>
<evidence type="ECO:0000256" key="6">
    <source>
        <dbReference type="ARBA" id="ARBA00023033"/>
    </source>
</evidence>
<dbReference type="PANTHER" id="PTHR42747">
    <property type="entry name" value="NITRONATE MONOOXYGENASE-RELATED"/>
    <property type="match status" value="1"/>
</dbReference>
<dbReference type="Gene3D" id="3.20.20.70">
    <property type="entry name" value="Aldolase class I"/>
    <property type="match status" value="1"/>
</dbReference>